<gene>
    <name evidence="7" type="ORF">CTI12_AA022570</name>
</gene>
<dbReference type="AlphaFoldDB" id="A0A2U1QI93"/>
<feature type="domain" description="Nucleoporin Nup133/Nup155-like N-terminal" evidence="6">
    <location>
        <begin position="84"/>
        <end position="519"/>
    </location>
</feature>
<dbReference type="InterPro" id="IPR014908">
    <property type="entry name" value="Nucleoporin_Nup133/Nup155_N"/>
</dbReference>
<comment type="subcellular location">
    <subcellularLocation>
        <location evidence="1">Nucleus</location>
    </subcellularLocation>
</comment>
<feature type="region of interest" description="Disordered" evidence="5">
    <location>
        <begin position="532"/>
        <end position="560"/>
    </location>
</feature>
<evidence type="ECO:0000259" key="6">
    <source>
        <dbReference type="Pfam" id="PF08801"/>
    </source>
</evidence>
<comment type="similarity">
    <text evidence="2">Belongs to the nucleoporin Nup133 family.</text>
</comment>
<evidence type="ECO:0000313" key="8">
    <source>
        <dbReference type="Proteomes" id="UP000245207"/>
    </source>
</evidence>
<protein>
    <submittedName>
        <fullName evidence="7">Nucleoporin, Nup133/Nup155-like protein</fullName>
    </submittedName>
</protein>
<evidence type="ECO:0000256" key="2">
    <source>
        <dbReference type="ARBA" id="ARBA00005569"/>
    </source>
</evidence>
<evidence type="ECO:0000256" key="4">
    <source>
        <dbReference type="ARBA" id="ARBA00023242"/>
    </source>
</evidence>
<dbReference type="OrthoDB" id="103454at2759"/>
<organism evidence="7 8">
    <name type="scientific">Artemisia annua</name>
    <name type="common">Sweet wormwood</name>
    <dbReference type="NCBI Taxonomy" id="35608"/>
    <lineage>
        <taxon>Eukaryota</taxon>
        <taxon>Viridiplantae</taxon>
        <taxon>Streptophyta</taxon>
        <taxon>Embryophyta</taxon>
        <taxon>Tracheophyta</taxon>
        <taxon>Spermatophyta</taxon>
        <taxon>Magnoliopsida</taxon>
        <taxon>eudicotyledons</taxon>
        <taxon>Gunneridae</taxon>
        <taxon>Pentapetalae</taxon>
        <taxon>asterids</taxon>
        <taxon>campanulids</taxon>
        <taxon>Asterales</taxon>
        <taxon>Asteraceae</taxon>
        <taxon>Asteroideae</taxon>
        <taxon>Anthemideae</taxon>
        <taxon>Artemisiinae</taxon>
        <taxon>Artemisia</taxon>
    </lineage>
</organism>
<dbReference type="Gene3D" id="1.20.58.1380">
    <property type="match status" value="1"/>
</dbReference>
<evidence type="ECO:0000256" key="1">
    <source>
        <dbReference type="ARBA" id="ARBA00004123"/>
    </source>
</evidence>
<dbReference type="FunFam" id="1.20.58.1380:FF:000005">
    <property type="entry name" value="Nuclear pore complex protein NUP133"/>
    <property type="match status" value="1"/>
</dbReference>
<dbReference type="GO" id="GO:0017056">
    <property type="term" value="F:structural constituent of nuclear pore"/>
    <property type="evidence" value="ECO:0007669"/>
    <property type="project" value="InterPro"/>
</dbReference>
<feature type="compositionally biased region" description="Basic residues" evidence="5">
    <location>
        <begin position="1"/>
        <end position="10"/>
    </location>
</feature>
<keyword evidence="3" id="KW-0813">Transport</keyword>
<keyword evidence="4" id="KW-0539">Nucleus</keyword>
<comment type="caution">
    <text evidence="7">The sequence shown here is derived from an EMBL/GenBank/DDBJ whole genome shotgun (WGS) entry which is preliminary data.</text>
</comment>
<dbReference type="Gene3D" id="2.130.10.10">
    <property type="entry name" value="YVTN repeat-like/Quinoprotein amine dehydrogenase"/>
    <property type="match status" value="1"/>
</dbReference>
<evidence type="ECO:0000256" key="3">
    <source>
        <dbReference type="ARBA" id="ARBA00022448"/>
    </source>
</evidence>
<dbReference type="PANTHER" id="PTHR13405:SF11">
    <property type="entry name" value="NUCLEAR PORE COMPLEX PROTEIN NUP133"/>
    <property type="match status" value="1"/>
</dbReference>
<dbReference type="GO" id="GO:0031080">
    <property type="term" value="C:nuclear pore outer ring"/>
    <property type="evidence" value="ECO:0007669"/>
    <property type="project" value="TreeGrafter"/>
</dbReference>
<sequence length="1261" mass="141700">MFSPGTKKKSNYTSRKQQPPSPPVSYGSPVTPAAENRKAVTENVVPDRPSTGTPAPWASSRLSVLARIPATKKSDKGDDVDPIQPVFVGEVPQVVRDEQTNILQKRLSGDTGIYGGMDKATSLAWIICGNRLFIWSYLSPSASRKCTVLELPSSILEDGDVNKNSGSAWLLCVLDWDHTTVGTNTVFQQRTSAGVLLCNRKTQAFVYWPNIYSSSPAVTYMDQPEYMTALNKQQQKSSYNSLIASAIPDKQNVCIAIACSSNGQLYRFICSPSGIQCRENVSVSSHGSQISGQKGYPRSLIWHAPNHSAKESKRRFLLLTDHEILCLSVDLFPDFSMSKLWSHEIVGNDGDVGIQKGLAGQKKIWPLDMQIDNNGKVITVLVATFCKDRATSSSYTEYSLLTMQYKSGLDVTSESTFRLHDKILEKRSPIEVIIPKARVEEEDFLFSMRLKVGGKPSGSSVVLSGDGTATVTRYWRNTSRLYKFDLPYDAGKVLDASVFPSDDGEDGAWAVLTEKAGVWAIPEKAVLLGGVEPPERSLSRKGSSNEGSTQEERRNVSFTGNIAPRRASSEAWDAGDKHRPVFTGIVPRSAQDEESEALLSQFFHEFLQSGVVTGTLDKLKKSGAFERDGETNVFARVSKSIVDTLAKHWTTTRGAEIVALSVVSTQLLDKQQKHQKFLQFLALSKCHEELSSRQRKSLQIIMEHGEKLAAMIQLRELQNAIRQQSSNGAFTNANTQNELSGSIWDLIQLVGEKARQNTVLLMDRDNAEVFYSKVSELEEVFHCLEKKLSLVVSEDMPFTFQLQRTCELSSMCVTLLNTSMTYKDENQMWYPSPEGLTPWYCQTVVRSGMWTLASFMLHLLKDMGPLDRSAKLEFYSHLEVLVKVLLEAYSGSVTAKVEREEEHGALLEEYWHRRDILLDTLYQQVKGFNETTYQGSSEVMEEHDKEITQKLSSNLLAIAKRHEGYQTLWNLCFDHNDLELLRSLMHDSMGPKGGFSNFVFKQMHNSKQFSKLMRLGEEFPEDLAIFLKEHPDLLWLHEIFLHQFSPASETLHVMALSDGDNSISEVEDPTSYDTRIEPTLADRRRLLNLSKIAAVAGKNADYDTKLKRIEADLKILKLQQEISELLPDDEETQDIAHKLLPPADLIQLCLRIQNKQVALYAFDIFAWTSLSFLRCNTSLLEECWKNATNQDDWETINQTSVSKGLSDEENLEVLKETALFQASRRCYGSESETYEGGFEEVLPLRQEKFRGFFCGRNLDAA</sequence>
<feature type="region of interest" description="Disordered" evidence="5">
    <location>
        <begin position="1"/>
        <end position="58"/>
    </location>
</feature>
<keyword evidence="8" id="KW-1185">Reference proteome</keyword>
<evidence type="ECO:0000256" key="5">
    <source>
        <dbReference type="SAM" id="MobiDB-lite"/>
    </source>
</evidence>
<evidence type="ECO:0000313" key="7">
    <source>
        <dbReference type="EMBL" id="PWA97688.1"/>
    </source>
</evidence>
<dbReference type="PANTHER" id="PTHR13405">
    <property type="entry name" value="NUCLEAR PORE COMPLEX PROTEIN NUP133"/>
    <property type="match status" value="1"/>
</dbReference>
<reference evidence="7 8" key="1">
    <citation type="journal article" date="2018" name="Mol. Plant">
        <title>The genome of Artemisia annua provides insight into the evolution of Asteraceae family and artemisinin biosynthesis.</title>
        <authorList>
            <person name="Shen Q."/>
            <person name="Zhang L."/>
            <person name="Liao Z."/>
            <person name="Wang S."/>
            <person name="Yan T."/>
            <person name="Shi P."/>
            <person name="Liu M."/>
            <person name="Fu X."/>
            <person name="Pan Q."/>
            <person name="Wang Y."/>
            <person name="Lv Z."/>
            <person name="Lu X."/>
            <person name="Zhang F."/>
            <person name="Jiang W."/>
            <person name="Ma Y."/>
            <person name="Chen M."/>
            <person name="Hao X."/>
            <person name="Li L."/>
            <person name="Tang Y."/>
            <person name="Lv G."/>
            <person name="Zhou Y."/>
            <person name="Sun X."/>
            <person name="Brodelius P.E."/>
            <person name="Rose J.K.C."/>
            <person name="Tang K."/>
        </authorList>
    </citation>
    <scope>NUCLEOTIDE SEQUENCE [LARGE SCALE GENOMIC DNA]</scope>
    <source>
        <strain evidence="8">cv. Huhao1</strain>
        <tissue evidence="7">Leaf</tissue>
    </source>
</reference>
<dbReference type="InterPro" id="IPR015943">
    <property type="entry name" value="WD40/YVTN_repeat-like_dom_sf"/>
</dbReference>
<accession>A0A2U1QI93</accession>
<dbReference type="Proteomes" id="UP000245207">
    <property type="component" value="Unassembled WGS sequence"/>
</dbReference>
<dbReference type="SUPFAM" id="SSF117289">
    <property type="entry name" value="Nucleoporin domain"/>
    <property type="match status" value="1"/>
</dbReference>
<dbReference type="Pfam" id="PF08801">
    <property type="entry name" value="Nucleoporin_N"/>
    <property type="match status" value="1"/>
</dbReference>
<dbReference type="InterPro" id="IPR037624">
    <property type="entry name" value="Nup133-like"/>
</dbReference>
<proteinExistence type="inferred from homology"/>
<dbReference type="GO" id="GO:0006606">
    <property type="term" value="P:protein import into nucleus"/>
    <property type="evidence" value="ECO:0007669"/>
    <property type="project" value="TreeGrafter"/>
</dbReference>
<dbReference type="GO" id="GO:0016973">
    <property type="term" value="P:poly(A)+ mRNA export from nucleus"/>
    <property type="evidence" value="ECO:0007669"/>
    <property type="project" value="TreeGrafter"/>
</dbReference>
<name>A0A2U1QI93_ARTAN</name>
<dbReference type="EMBL" id="PKPP01000108">
    <property type="protein sequence ID" value="PWA97688.1"/>
    <property type="molecule type" value="Genomic_DNA"/>
</dbReference>
<dbReference type="GO" id="GO:0000972">
    <property type="term" value="P:transcription-dependent tethering of RNA polymerase II gene DNA at nuclear periphery"/>
    <property type="evidence" value="ECO:0007669"/>
    <property type="project" value="TreeGrafter"/>
</dbReference>